<dbReference type="EMBL" id="JBFOLK010000006">
    <property type="protein sequence ID" value="KAL2505626.1"/>
    <property type="molecule type" value="Genomic_DNA"/>
</dbReference>
<dbReference type="Proteomes" id="UP001604336">
    <property type="component" value="Unassembled WGS sequence"/>
</dbReference>
<keyword evidence="3" id="KW-1185">Reference proteome</keyword>
<feature type="compositionally biased region" description="Pro residues" evidence="1">
    <location>
        <begin position="133"/>
        <end position="142"/>
    </location>
</feature>
<feature type="region of interest" description="Disordered" evidence="1">
    <location>
        <begin position="160"/>
        <end position="207"/>
    </location>
</feature>
<feature type="region of interest" description="Disordered" evidence="1">
    <location>
        <begin position="127"/>
        <end position="147"/>
    </location>
</feature>
<name>A0ABD1SYT6_9LAMI</name>
<dbReference type="AlphaFoldDB" id="A0ABD1SYT6"/>
<accession>A0ABD1SYT6</accession>
<protein>
    <submittedName>
        <fullName evidence="2">C2 domain-containing protein</fullName>
    </submittedName>
</protein>
<feature type="region of interest" description="Disordered" evidence="1">
    <location>
        <begin position="78"/>
        <end position="114"/>
    </location>
</feature>
<evidence type="ECO:0000313" key="2">
    <source>
        <dbReference type="EMBL" id="KAL2505626.1"/>
    </source>
</evidence>
<reference evidence="3" key="1">
    <citation type="submission" date="2024-07" db="EMBL/GenBank/DDBJ databases">
        <title>Two chromosome-level genome assemblies of Korean endemic species Abeliophyllum distichum and Forsythia ovata (Oleaceae).</title>
        <authorList>
            <person name="Jang H."/>
        </authorList>
    </citation>
    <scope>NUCLEOTIDE SEQUENCE [LARGE SCALE GENOMIC DNA]</scope>
</reference>
<feature type="compositionally biased region" description="Polar residues" evidence="1">
    <location>
        <begin position="85"/>
        <end position="101"/>
    </location>
</feature>
<evidence type="ECO:0000256" key="1">
    <source>
        <dbReference type="SAM" id="MobiDB-lite"/>
    </source>
</evidence>
<sequence length="239" mass="26098">MATAALTSPPAPSKLYNLDITIVNAKHLKNVNRQQGDHRPIELRDLLVDSNESTIRVKSFEVKRPSGRPHGKIRLKLSLRERSNDNYQTAPPSSYIYSTARSPPLPTYPGRDYGGYSSAPYSSLPVVHQPPSMSSPPPPPAPQSFSYTYSDPYSGYYPGYYSQVPSPPPPRPFFDRQSSYGGPGPSAPVDYAPYDHQKRGSGKFGMGGMGSGLTAGAVARAPWRAGIGRRDKVRGREDS</sequence>
<comment type="caution">
    <text evidence="2">The sequence shown here is derived from an EMBL/GenBank/DDBJ whole genome shotgun (WGS) entry which is preliminary data.</text>
</comment>
<organism evidence="2 3">
    <name type="scientific">Abeliophyllum distichum</name>
    <dbReference type="NCBI Taxonomy" id="126358"/>
    <lineage>
        <taxon>Eukaryota</taxon>
        <taxon>Viridiplantae</taxon>
        <taxon>Streptophyta</taxon>
        <taxon>Embryophyta</taxon>
        <taxon>Tracheophyta</taxon>
        <taxon>Spermatophyta</taxon>
        <taxon>Magnoliopsida</taxon>
        <taxon>eudicotyledons</taxon>
        <taxon>Gunneridae</taxon>
        <taxon>Pentapetalae</taxon>
        <taxon>asterids</taxon>
        <taxon>lamiids</taxon>
        <taxon>Lamiales</taxon>
        <taxon>Oleaceae</taxon>
        <taxon>Forsythieae</taxon>
        <taxon>Abeliophyllum</taxon>
    </lineage>
</organism>
<evidence type="ECO:0000313" key="3">
    <source>
        <dbReference type="Proteomes" id="UP001604336"/>
    </source>
</evidence>
<proteinExistence type="predicted"/>
<gene>
    <name evidence="2" type="ORF">Adt_21247</name>
</gene>